<evidence type="ECO:0000256" key="4">
    <source>
        <dbReference type="ARBA" id="ARBA00023136"/>
    </source>
</evidence>
<keyword evidence="2 6" id="KW-0812">Transmembrane</keyword>
<dbReference type="PANTHER" id="PTHR16950">
    <property type="entry name" value="ZINC TRANSPORTER SLC39A7 HISTIDINE-RICH MEMBRANE PROTEIN KE4"/>
    <property type="match status" value="1"/>
</dbReference>
<dbReference type="PANTHER" id="PTHR16950:SF16">
    <property type="entry name" value="ZINC TRANSPORTER ZIP13"/>
    <property type="match status" value="1"/>
</dbReference>
<evidence type="ECO:0000256" key="2">
    <source>
        <dbReference type="ARBA" id="ARBA00022692"/>
    </source>
</evidence>
<organism evidence="7 8">
    <name type="scientific">Mucor flavus</name>
    <dbReference type="NCBI Taxonomy" id="439312"/>
    <lineage>
        <taxon>Eukaryota</taxon>
        <taxon>Fungi</taxon>
        <taxon>Fungi incertae sedis</taxon>
        <taxon>Mucoromycota</taxon>
        <taxon>Mucoromycotina</taxon>
        <taxon>Mucoromycetes</taxon>
        <taxon>Mucorales</taxon>
        <taxon>Mucorineae</taxon>
        <taxon>Mucoraceae</taxon>
        <taxon>Mucor</taxon>
    </lineage>
</organism>
<evidence type="ECO:0000256" key="5">
    <source>
        <dbReference type="SAM" id="MobiDB-lite"/>
    </source>
</evidence>
<sequence>MSFQADAFAFLFPGSAMTNSILATAYISIFPNLLLYFVPPDINTGSLNVLVSFAVGGLLGDVFLHLLPHAFLGEHAEENAVVVVNNQKNVLIGLGIFAGLFFFFFMDKMMRVLNGGSGHDHSHDHKKNDDAPDNKKTDGSSIKLSAYLNLLADFTHNMTDGLAMAASFYASPAVGATTAVAVFFHEIPHEVGDYAILIQSGFSKQKAMMAQFTTAIGAFLGTFIGILIEESSLSNKAADEKAGITDVVGLMGTDLRWGDLVIPFAAGGFMYIATVGVIPELLEVTGNIKKDRKQAIMEFLAMFVGLGLMLFIAWNDIPA</sequence>
<name>A0ABP9YRP4_9FUNG</name>
<feature type="compositionally biased region" description="Basic and acidic residues" evidence="5">
    <location>
        <begin position="118"/>
        <end position="137"/>
    </location>
</feature>
<protein>
    <recommendedName>
        <fullName evidence="9">Zinc transporter</fullName>
    </recommendedName>
</protein>
<evidence type="ECO:0000256" key="1">
    <source>
        <dbReference type="ARBA" id="ARBA00004141"/>
    </source>
</evidence>
<evidence type="ECO:0000256" key="6">
    <source>
        <dbReference type="SAM" id="Phobius"/>
    </source>
</evidence>
<dbReference type="InterPro" id="IPR003689">
    <property type="entry name" value="ZIP"/>
</dbReference>
<proteinExistence type="predicted"/>
<dbReference type="EMBL" id="BAABUK010000005">
    <property type="protein sequence ID" value="GAA5809534.1"/>
    <property type="molecule type" value="Genomic_DNA"/>
</dbReference>
<comment type="caution">
    <text evidence="7">The sequence shown here is derived from an EMBL/GenBank/DDBJ whole genome shotgun (WGS) entry which is preliminary data.</text>
</comment>
<keyword evidence="3 6" id="KW-1133">Transmembrane helix</keyword>
<evidence type="ECO:0008006" key="9">
    <source>
        <dbReference type="Google" id="ProtNLM"/>
    </source>
</evidence>
<comment type="subcellular location">
    <subcellularLocation>
        <location evidence="1">Membrane</location>
        <topology evidence="1">Multi-pass membrane protein</topology>
    </subcellularLocation>
</comment>
<feature type="transmembrane region" description="Helical" evidence="6">
    <location>
        <begin position="294"/>
        <end position="314"/>
    </location>
</feature>
<gene>
    <name evidence="7" type="ORF">MFLAVUS_002944</name>
</gene>
<dbReference type="Proteomes" id="UP001473302">
    <property type="component" value="Unassembled WGS sequence"/>
</dbReference>
<accession>A0ABP9YRP4</accession>
<dbReference type="Pfam" id="PF02535">
    <property type="entry name" value="Zip"/>
    <property type="match status" value="1"/>
</dbReference>
<feature type="transmembrane region" description="Helical" evidence="6">
    <location>
        <begin position="207"/>
        <end position="228"/>
    </location>
</feature>
<feature type="transmembrane region" description="Helical" evidence="6">
    <location>
        <begin position="90"/>
        <end position="106"/>
    </location>
</feature>
<keyword evidence="4 6" id="KW-0472">Membrane</keyword>
<feature type="transmembrane region" description="Helical" evidence="6">
    <location>
        <begin position="260"/>
        <end position="282"/>
    </location>
</feature>
<keyword evidence="8" id="KW-1185">Reference proteome</keyword>
<reference evidence="7 8" key="1">
    <citation type="submission" date="2024-04" db="EMBL/GenBank/DDBJ databases">
        <title>genome sequences of Mucor flavus KT1a and Helicostylum pulchrum KT1b strains isolated from the surface of a dry-aged beef.</title>
        <authorList>
            <person name="Toyotome T."/>
            <person name="Hosono M."/>
            <person name="Torimaru M."/>
            <person name="Fukuda K."/>
            <person name="Mikami N."/>
        </authorList>
    </citation>
    <scope>NUCLEOTIDE SEQUENCE [LARGE SCALE GENOMIC DNA]</scope>
    <source>
        <strain evidence="7 8">KT1a</strain>
    </source>
</reference>
<feature type="transmembrane region" description="Helical" evidence="6">
    <location>
        <begin position="50"/>
        <end position="70"/>
    </location>
</feature>
<evidence type="ECO:0000313" key="8">
    <source>
        <dbReference type="Proteomes" id="UP001473302"/>
    </source>
</evidence>
<feature type="region of interest" description="Disordered" evidence="5">
    <location>
        <begin position="117"/>
        <end position="137"/>
    </location>
</feature>
<evidence type="ECO:0000313" key="7">
    <source>
        <dbReference type="EMBL" id="GAA5809534.1"/>
    </source>
</evidence>
<evidence type="ECO:0000256" key="3">
    <source>
        <dbReference type="ARBA" id="ARBA00022989"/>
    </source>
</evidence>